<accession>A0A6B0VV56</accession>
<dbReference type="AlphaFoldDB" id="A0A6B0VV56"/>
<feature type="compositionally biased region" description="Basic and acidic residues" evidence="1">
    <location>
        <begin position="231"/>
        <end position="247"/>
    </location>
</feature>
<dbReference type="InterPro" id="IPR050659">
    <property type="entry name" value="Peptidase_M24B"/>
</dbReference>
<dbReference type="InterPro" id="IPR036005">
    <property type="entry name" value="Creatinase/aminopeptidase-like"/>
</dbReference>
<feature type="region of interest" description="Disordered" evidence="1">
    <location>
        <begin position="1"/>
        <end position="26"/>
    </location>
</feature>
<reference evidence="3 4" key="1">
    <citation type="submission" date="2020-01" db="EMBL/GenBank/DDBJ databases">
        <title>Natronorubrum sp. JWXQ-INN 674 isolated from Inner Mongolia Autonomous Region of China.</title>
        <authorList>
            <person name="Xue Q."/>
        </authorList>
    </citation>
    <scope>NUCLEOTIDE SEQUENCE [LARGE SCALE GENOMIC DNA]</scope>
    <source>
        <strain evidence="3 4">JWXQ-INN-674</strain>
    </source>
</reference>
<evidence type="ECO:0000259" key="2">
    <source>
        <dbReference type="Pfam" id="PF00557"/>
    </source>
</evidence>
<dbReference type="Proteomes" id="UP000434101">
    <property type="component" value="Unassembled WGS sequence"/>
</dbReference>
<name>A0A6B0VV56_9EURY</name>
<proteinExistence type="predicted"/>
<feature type="compositionally biased region" description="Gly residues" evidence="1">
    <location>
        <begin position="1"/>
        <end position="13"/>
    </location>
</feature>
<dbReference type="PANTHER" id="PTHR46112:SF2">
    <property type="entry name" value="XAA-PRO AMINOPEPTIDASE P-RELATED"/>
    <property type="match status" value="1"/>
</dbReference>
<protein>
    <submittedName>
        <fullName evidence="3">Peptidase M24</fullName>
    </submittedName>
</protein>
<evidence type="ECO:0000313" key="3">
    <source>
        <dbReference type="EMBL" id="MXV64489.1"/>
    </source>
</evidence>
<feature type="domain" description="Peptidase M24" evidence="2">
    <location>
        <begin position="259"/>
        <end position="396"/>
    </location>
</feature>
<dbReference type="SUPFAM" id="SSF55920">
    <property type="entry name" value="Creatinase/aminopeptidase"/>
    <property type="match status" value="1"/>
</dbReference>
<evidence type="ECO:0000313" key="4">
    <source>
        <dbReference type="Proteomes" id="UP000434101"/>
    </source>
</evidence>
<keyword evidence="4" id="KW-1185">Reference proteome</keyword>
<dbReference type="InterPro" id="IPR000994">
    <property type="entry name" value="Pept_M24"/>
</dbReference>
<feature type="region of interest" description="Disordered" evidence="1">
    <location>
        <begin position="204"/>
        <end position="267"/>
    </location>
</feature>
<comment type="caution">
    <text evidence="3">The sequence shown here is derived from an EMBL/GenBank/DDBJ whole genome shotgun (WGS) entry which is preliminary data.</text>
</comment>
<dbReference type="EMBL" id="WUYX01000071">
    <property type="protein sequence ID" value="MXV64489.1"/>
    <property type="molecule type" value="Genomic_DNA"/>
</dbReference>
<dbReference type="RefSeq" id="WP_425438225.1">
    <property type="nucleotide sequence ID" value="NZ_WUYX01000071.1"/>
</dbReference>
<organism evidence="3 4">
    <name type="scientific">Natronorubrum halalkaliphilum</name>
    <dbReference type="NCBI Taxonomy" id="2691917"/>
    <lineage>
        <taxon>Archaea</taxon>
        <taxon>Methanobacteriati</taxon>
        <taxon>Methanobacteriota</taxon>
        <taxon>Stenosarchaea group</taxon>
        <taxon>Halobacteria</taxon>
        <taxon>Halobacteriales</taxon>
        <taxon>Natrialbaceae</taxon>
        <taxon>Natronorubrum</taxon>
    </lineage>
</organism>
<feature type="region of interest" description="Disordered" evidence="1">
    <location>
        <begin position="401"/>
        <end position="422"/>
    </location>
</feature>
<dbReference type="PANTHER" id="PTHR46112">
    <property type="entry name" value="AMINOPEPTIDASE"/>
    <property type="match status" value="1"/>
</dbReference>
<sequence>MTGGDPTGGGGADRGSDGGADIDTDDSVRSHLRSTISEALEARDAVAFVHAGSEADPAIRYCWSRRGAVAIAFDGQEWLIDAAANASTHPAERLASRLAERVESTLVLTPARIPHDAALYLETAGFELASTDVIDAARATKTATECERIAAVQAAASAGIRSGASLLADAVGDDGRLVADGRPVTPERLRTAIDEAIVSAGAFPAGNTVVNPDPGHTPSSRDAGDDTGTEIGKENESERENENENETRTGTGTGTEPTDHNDSALRPGEPIVLEATPRGPDGYYGSLVRTLVVDGDGGRERRAHVGVTQSFQSARAMLTADTESVTRVEADLEAEVRAFGFGEGEDVRTRVAGVGLEPRERPLEGGDQIEPGSVVRLESAVHVADGQWLRIADLLVKGETGERPELFEGPSRSLEPTALLED</sequence>
<dbReference type="Pfam" id="PF00557">
    <property type="entry name" value="Peptidase_M24"/>
    <property type="match status" value="1"/>
</dbReference>
<evidence type="ECO:0000256" key="1">
    <source>
        <dbReference type="SAM" id="MobiDB-lite"/>
    </source>
</evidence>
<dbReference type="Gene3D" id="3.90.230.10">
    <property type="entry name" value="Creatinase/methionine aminopeptidase superfamily"/>
    <property type="match status" value="1"/>
</dbReference>
<gene>
    <name evidence="3" type="ORF">GS429_20930</name>
</gene>